<feature type="compositionally biased region" description="Basic and acidic residues" evidence="2">
    <location>
        <begin position="599"/>
        <end position="620"/>
    </location>
</feature>
<sequence>MFNIPIAYLINMSSKVNTERKAIALKSKRESSEGDKQVVLPVSKQLSNTAPPGDVLVFDNCSTTVQVTVKTKGRKRTSTMVSGSPTNHKAIEEKKKASGNGEHHHNWGRILGDQNRIAMKQNLQQSLQQYAARTHTSKSTRQSTTDSKEARKLLEVHRSQRYELGQVASKHLDEIPTKQDPPSKKSSDHMKTHIPASTMPSSTSIASSMESIVVVDRAVQCGGIFDCSNDRFGVFNPVRTLGFLMKELEGLVRDERSSKILSEMEQALLRIPTEPGKPTPADVDAIALRVQLEASTAKLESTSQKLNATCESLREQRDSLQQQVQKQTSLLEDARHRETVLESDLKRVQTKLDEATTMASSAQKIISELKDDTKRIETLQKVIADLRTELNDQIELAQQRFMEGQYLRLEKEKLLVLSAYKDSQLAQHRTAVKELQILLTEQLTELRETYKNTEDSPDRHSSMLHAGKACSSPTPTSSEHSNTIQPWHGLSDISLSTVEPNTHNFGDQKAVTSQVKNSSFHGEMAGDSERKRTVKDVKTQLEFISLPGGETGETSRTMSLPIYKGEESKRHSNAGIGDEGEASCDKSNDLSDIVAGIAEVEKPTTTDETDGKNFEKRDQNGIRSLFKPRKSPLEKTRKHRSNKDHSRNKSVARDIPTQNKEYSSGNPIDISIKEQFQNIFKDIRQQSRIPVNIPSPPRHYPHSDWSDSSLPSISGVSESNIA</sequence>
<proteinExistence type="predicted"/>
<evidence type="ECO:0000313" key="3">
    <source>
        <dbReference type="Proteomes" id="UP000829291"/>
    </source>
</evidence>
<dbReference type="RefSeq" id="XP_046596600.1">
    <property type="nucleotide sequence ID" value="XM_046740644.1"/>
</dbReference>
<keyword evidence="1" id="KW-0175">Coiled coil</keyword>
<feature type="region of interest" description="Disordered" evidence="2">
    <location>
        <begin position="165"/>
        <end position="203"/>
    </location>
</feature>
<reference evidence="4" key="1">
    <citation type="submission" date="2025-08" db="UniProtKB">
        <authorList>
            <consortium name="RefSeq"/>
        </authorList>
    </citation>
    <scope>IDENTIFICATION</scope>
    <source>
        <tissue evidence="4">Thorax and Abdomen</tissue>
    </source>
</reference>
<feature type="compositionally biased region" description="Low complexity" evidence="2">
    <location>
        <begin position="194"/>
        <end position="203"/>
    </location>
</feature>
<evidence type="ECO:0000256" key="1">
    <source>
        <dbReference type="SAM" id="Coils"/>
    </source>
</evidence>
<protein>
    <submittedName>
        <fullName evidence="4">Uncharacterized protein LOC107226354 isoform X1</fullName>
    </submittedName>
</protein>
<gene>
    <name evidence="4" type="primary">LOC107226354</name>
</gene>
<feature type="compositionally biased region" description="Polar residues" evidence="2">
    <location>
        <begin position="656"/>
        <end position="666"/>
    </location>
</feature>
<feature type="coiled-coil region" evidence="1">
    <location>
        <begin position="296"/>
        <end position="396"/>
    </location>
</feature>
<feature type="compositionally biased region" description="Polar residues" evidence="2">
    <location>
        <begin position="471"/>
        <end position="483"/>
    </location>
</feature>
<dbReference type="PANTHER" id="PTHR43941">
    <property type="entry name" value="STRUCTURAL MAINTENANCE OF CHROMOSOMES PROTEIN 2"/>
    <property type="match status" value="1"/>
</dbReference>
<evidence type="ECO:0000256" key="2">
    <source>
        <dbReference type="SAM" id="MobiDB-lite"/>
    </source>
</evidence>
<feature type="compositionally biased region" description="Basic and acidic residues" evidence="2">
    <location>
        <begin position="452"/>
        <end position="461"/>
    </location>
</feature>
<accession>A0ABM3G8K3</accession>
<evidence type="ECO:0000313" key="4">
    <source>
        <dbReference type="RefSeq" id="XP_046596600.1"/>
    </source>
</evidence>
<organism evidence="3 4">
    <name type="scientific">Neodiprion lecontei</name>
    <name type="common">Redheaded pine sawfly</name>
    <dbReference type="NCBI Taxonomy" id="441921"/>
    <lineage>
        <taxon>Eukaryota</taxon>
        <taxon>Metazoa</taxon>
        <taxon>Ecdysozoa</taxon>
        <taxon>Arthropoda</taxon>
        <taxon>Hexapoda</taxon>
        <taxon>Insecta</taxon>
        <taxon>Pterygota</taxon>
        <taxon>Neoptera</taxon>
        <taxon>Endopterygota</taxon>
        <taxon>Hymenoptera</taxon>
        <taxon>Tenthredinoidea</taxon>
        <taxon>Diprionidae</taxon>
        <taxon>Diprioninae</taxon>
        <taxon>Neodiprion</taxon>
    </lineage>
</organism>
<feature type="region of interest" description="Disordered" evidence="2">
    <location>
        <begin position="684"/>
        <end position="722"/>
    </location>
</feature>
<keyword evidence="3" id="KW-1185">Reference proteome</keyword>
<feature type="region of interest" description="Disordered" evidence="2">
    <location>
        <begin position="564"/>
        <end position="669"/>
    </location>
</feature>
<dbReference type="Proteomes" id="UP000829291">
    <property type="component" value="Chromosome 5"/>
</dbReference>
<feature type="region of interest" description="Disordered" evidence="2">
    <location>
        <begin position="513"/>
        <end position="534"/>
    </location>
</feature>
<feature type="region of interest" description="Disordered" evidence="2">
    <location>
        <begin position="452"/>
        <end position="483"/>
    </location>
</feature>
<feature type="compositionally biased region" description="Basic residues" evidence="2">
    <location>
        <begin position="626"/>
        <end position="650"/>
    </location>
</feature>
<dbReference type="PANTHER" id="PTHR43941:SF1">
    <property type="entry name" value="STRUCTURAL MAINTENANCE OF CHROMOSOMES PROTEIN 2"/>
    <property type="match status" value="1"/>
</dbReference>
<feature type="region of interest" description="Disordered" evidence="2">
    <location>
        <begin position="124"/>
        <end position="150"/>
    </location>
</feature>
<feature type="compositionally biased region" description="Basic and acidic residues" evidence="2">
    <location>
        <begin position="170"/>
        <end position="191"/>
    </location>
</feature>
<dbReference type="GeneID" id="107226354"/>
<name>A0ABM3G8K3_NEOLC</name>